<dbReference type="InterPro" id="IPR022973">
    <property type="entry name" value="Ribosomal_uL10_bac"/>
</dbReference>
<dbReference type="SUPFAM" id="SSF160369">
    <property type="entry name" value="Ribosomal protein L10-like"/>
    <property type="match status" value="1"/>
</dbReference>
<evidence type="ECO:0000256" key="1">
    <source>
        <dbReference type="ARBA" id="ARBA00002633"/>
    </source>
</evidence>
<dbReference type="CDD" id="cd05797">
    <property type="entry name" value="Ribosomal_L10"/>
    <property type="match status" value="1"/>
</dbReference>
<dbReference type="HAMAP" id="MF_00362">
    <property type="entry name" value="Ribosomal_uL10"/>
    <property type="match status" value="1"/>
</dbReference>
<dbReference type="Proteomes" id="UP000265431">
    <property type="component" value="Unassembled WGS sequence"/>
</dbReference>
<dbReference type="OrthoDB" id="9791972at2"/>
<comment type="similarity">
    <text evidence="2 6">Belongs to the universal ribosomal protein uL10 family.</text>
</comment>
<evidence type="ECO:0000313" key="8">
    <source>
        <dbReference type="Proteomes" id="UP000265431"/>
    </source>
</evidence>
<evidence type="ECO:0000256" key="4">
    <source>
        <dbReference type="ARBA" id="ARBA00023274"/>
    </source>
</evidence>
<sequence>MDKAGKQAALAELEEVFENSGAVVVTHYTGLSVAELTKLRTSLREQGGRLKVVKNRIAKIALKGKGGDVAQGLFTGQVAIAYAEDPTVPAKAAAEFAKNNEKLKLVGGVMGAEVMDGAGVEALAKMPSREEMIATIVARLTGQASQIVQRVNAPGQGLAGAIKVIGEQAAA</sequence>
<accession>A0A399R475</accession>
<dbReference type="NCBIfam" id="NF000955">
    <property type="entry name" value="PRK00099.1-1"/>
    <property type="match status" value="1"/>
</dbReference>
<dbReference type="AlphaFoldDB" id="A0A399R475"/>
<evidence type="ECO:0000313" key="7">
    <source>
        <dbReference type="EMBL" id="RIJ26060.1"/>
    </source>
</evidence>
<organism evidence="7 8">
    <name type="scientific">Henriciella barbarensis</name>
    <dbReference type="NCBI Taxonomy" id="86342"/>
    <lineage>
        <taxon>Bacteria</taxon>
        <taxon>Pseudomonadati</taxon>
        <taxon>Pseudomonadota</taxon>
        <taxon>Alphaproteobacteria</taxon>
        <taxon>Hyphomonadales</taxon>
        <taxon>Hyphomonadaceae</taxon>
        <taxon>Henriciella</taxon>
    </lineage>
</organism>
<dbReference type="InterPro" id="IPR043141">
    <property type="entry name" value="Ribosomal_uL10-like_sf"/>
</dbReference>
<comment type="caution">
    <text evidence="7">The sequence shown here is derived from an EMBL/GenBank/DDBJ whole genome shotgun (WGS) entry which is preliminary data.</text>
</comment>
<dbReference type="Gene3D" id="3.30.70.1730">
    <property type="match status" value="1"/>
</dbReference>
<dbReference type="InterPro" id="IPR047865">
    <property type="entry name" value="Ribosomal_uL10_bac_type"/>
</dbReference>
<gene>
    <name evidence="6" type="primary">rplJ</name>
    <name evidence="7" type="ORF">D1224_02800</name>
</gene>
<comment type="subunit">
    <text evidence="6">Part of the ribosomal stalk of the 50S ribosomal subunit. The N-terminus interacts with L11 and the large rRNA to form the base of the stalk. The C-terminus forms an elongated spine to which L12 dimers bind in a sequential fashion forming a multimeric L10(L12)X complex.</text>
</comment>
<keyword evidence="6" id="KW-0694">RNA-binding</keyword>
<protein>
    <recommendedName>
        <fullName evidence="5 6">Large ribosomal subunit protein uL10</fullName>
    </recommendedName>
</protein>
<dbReference type="PROSITE" id="PS01109">
    <property type="entry name" value="RIBOSOMAL_L10"/>
    <property type="match status" value="1"/>
</dbReference>
<reference evidence="7 8" key="1">
    <citation type="submission" date="2018-08" db="EMBL/GenBank/DDBJ databases">
        <title>Henriciella mobilis sp. nov., isolated from seawater.</title>
        <authorList>
            <person name="Cheng H."/>
            <person name="Wu Y.-H."/>
            <person name="Xu X.-W."/>
            <person name="Guo L.-L."/>
        </authorList>
    </citation>
    <scope>NUCLEOTIDE SEQUENCE [LARGE SCALE GENOMIC DNA]</scope>
    <source>
        <strain evidence="7 8">CCUG66934</strain>
    </source>
</reference>
<keyword evidence="6" id="KW-0699">rRNA-binding</keyword>
<name>A0A399R475_9PROT</name>
<dbReference type="GO" id="GO:0070180">
    <property type="term" value="F:large ribosomal subunit rRNA binding"/>
    <property type="evidence" value="ECO:0007669"/>
    <property type="project" value="UniProtKB-UniRule"/>
</dbReference>
<evidence type="ECO:0000256" key="5">
    <source>
        <dbReference type="ARBA" id="ARBA00035202"/>
    </source>
</evidence>
<evidence type="ECO:0000256" key="3">
    <source>
        <dbReference type="ARBA" id="ARBA00022980"/>
    </source>
</evidence>
<keyword evidence="3 6" id="KW-0689">Ribosomal protein</keyword>
<keyword evidence="4 6" id="KW-0687">Ribonucleoprotein</keyword>
<dbReference type="GO" id="GO:0003735">
    <property type="term" value="F:structural constituent of ribosome"/>
    <property type="evidence" value="ECO:0007669"/>
    <property type="project" value="InterPro"/>
</dbReference>
<evidence type="ECO:0000256" key="6">
    <source>
        <dbReference type="HAMAP-Rule" id="MF_00362"/>
    </source>
</evidence>
<dbReference type="GO" id="GO:0006412">
    <property type="term" value="P:translation"/>
    <property type="evidence" value="ECO:0007669"/>
    <property type="project" value="UniProtKB-UniRule"/>
</dbReference>
<dbReference type="PANTHER" id="PTHR11560">
    <property type="entry name" value="39S RIBOSOMAL PROTEIN L10, MITOCHONDRIAL"/>
    <property type="match status" value="1"/>
</dbReference>
<dbReference type="InterPro" id="IPR002363">
    <property type="entry name" value="Ribosomal_uL10_CS_bac"/>
</dbReference>
<dbReference type="RefSeq" id="WP_119378409.1">
    <property type="nucleotide sequence ID" value="NZ_QWGB01000004.1"/>
</dbReference>
<dbReference type="EMBL" id="QWGB01000004">
    <property type="protein sequence ID" value="RIJ26060.1"/>
    <property type="molecule type" value="Genomic_DNA"/>
</dbReference>
<dbReference type="InterPro" id="IPR001790">
    <property type="entry name" value="Ribosomal_uL10"/>
</dbReference>
<comment type="function">
    <text evidence="1 6">Forms part of the ribosomal stalk, playing a central role in the interaction of the ribosome with GTP-bound translation factors.</text>
</comment>
<dbReference type="GO" id="GO:0015934">
    <property type="term" value="C:large ribosomal subunit"/>
    <property type="evidence" value="ECO:0007669"/>
    <property type="project" value="InterPro"/>
</dbReference>
<evidence type="ECO:0000256" key="2">
    <source>
        <dbReference type="ARBA" id="ARBA00008889"/>
    </source>
</evidence>
<dbReference type="Pfam" id="PF00466">
    <property type="entry name" value="Ribosomal_L10"/>
    <property type="match status" value="1"/>
</dbReference>
<proteinExistence type="inferred from homology"/>
<keyword evidence="8" id="KW-1185">Reference proteome</keyword>